<evidence type="ECO:0000256" key="5">
    <source>
        <dbReference type="ARBA" id="ARBA00023098"/>
    </source>
</evidence>
<dbReference type="GeneID" id="75187867"/>
<gene>
    <name evidence="7" type="ORF">E2650_05110</name>
    <name evidence="8" type="ORF">QM089_13010</name>
</gene>
<protein>
    <submittedName>
        <fullName evidence="7">Class I SAM-dependent methyltransferase</fullName>
    </submittedName>
    <submittedName>
        <fullName evidence="8">Cyclopropane-fatty-acyl-phospholipid synthase family protein</fullName>
        <ecNumber evidence="8">2.1.1.-</ecNumber>
    </submittedName>
</protein>
<reference evidence="7" key="2">
    <citation type="submission" date="2019-04" db="EMBL/GenBank/DDBJ databases">
        <authorList>
            <person name="Zou H."/>
        </authorList>
    </citation>
    <scope>NUCLEOTIDE SEQUENCE</scope>
    <source>
        <strain evidence="7">2015oxa</strain>
    </source>
</reference>
<dbReference type="SUPFAM" id="SSF53335">
    <property type="entry name" value="S-adenosyl-L-methionine-dependent methyltransferases"/>
    <property type="match status" value="1"/>
</dbReference>
<dbReference type="GO" id="GO:0008610">
    <property type="term" value="P:lipid biosynthetic process"/>
    <property type="evidence" value="ECO:0007669"/>
    <property type="project" value="InterPro"/>
</dbReference>
<keyword evidence="5" id="KW-0443">Lipid metabolism</keyword>
<name>A0A073KMA5_9GAMM</name>
<comment type="similarity">
    <text evidence="1">Belongs to the CFA/CMAS family.</text>
</comment>
<evidence type="ECO:0000256" key="2">
    <source>
        <dbReference type="ARBA" id="ARBA00022603"/>
    </source>
</evidence>
<dbReference type="PIRSF" id="PIRSF003085">
    <property type="entry name" value="CMAS"/>
    <property type="match status" value="1"/>
</dbReference>
<dbReference type="OrthoDB" id="9782855at2"/>
<dbReference type="Proteomes" id="UP001152518">
    <property type="component" value="Unassembled WGS sequence"/>
</dbReference>
<keyword evidence="2 8" id="KW-0489">Methyltransferase</keyword>
<evidence type="ECO:0000256" key="3">
    <source>
        <dbReference type="ARBA" id="ARBA00022679"/>
    </source>
</evidence>
<proteinExistence type="inferred from homology"/>
<keyword evidence="4" id="KW-0949">S-adenosyl-L-methionine</keyword>
<accession>A0A073KMA5</accession>
<dbReference type="InterPro" id="IPR050723">
    <property type="entry name" value="CFA/CMAS"/>
</dbReference>
<evidence type="ECO:0000256" key="4">
    <source>
        <dbReference type="ARBA" id="ARBA00022691"/>
    </source>
</evidence>
<sequence length="418" mass="47386">MENTASQSSVVTAKLPDSLARKLLLKALENLPNGCLTLVEGDKSYRFGEHHSELHATLVVKHPSFYRQVMFSGSIGAGEGYIQGHWTSPDLTKVVQLFARNLPLLDQIEAKFSWLTGSINRFKHLLNRNSQQGSKRNILAHYDLGNALYEQFLDREMLYSSALYPHSEASLADAQLHKLKTICERLDLKPGQTLLEIGTGWGALAIYAAKHYGVHVTTTTISDAQYAYAKARVEREGLSDSVTLLTEDYRNLSGQYDRLVSIEMIEAVGHEYLPGFFKKLESLLKPEGRMLLQAITISDQRYDSYRKSVDFIQRYIFPGGCLPSVHQMVGHLAKRTDMQVWSIDDMGLDYAKTLKDWHDNFDRSVAQIQALGYGEDFIRMWKFYLSYCEGGFLERTTSTVHLVAVRPGYRLPNTINRS</sequence>
<dbReference type="EC" id="2.1.1.-" evidence="8"/>
<dbReference type="Proteomes" id="UP001187859">
    <property type="component" value="Unassembled WGS sequence"/>
</dbReference>
<evidence type="ECO:0000313" key="8">
    <source>
        <dbReference type="EMBL" id="MDV5391144.1"/>
    </source>
</evidence>
<dbReference type="EMBL" id="SUNE01000002">
    <property type="protein sequence ID" value="MDG5899289.1"/>
    <property type="molecule type" value="Genomic_DNA"/>
</dbReference>
<evidence type="ECO:0000313" key="9">
    <source>
        <dbReference type="Proteomes" id="UP001187859"/>
    </source>
</evidence>
<dbReference type="GO" id="GO:0008168">
    <property type="term" value="F:methyltransferase activity"/>
    <property type="evidence" value="ECO:0007669"/>
    <property type="project" value="UniProtKB-KW"/>
</dbReference>
<dbReference type="CDD" id="cd02440">
    <property type="entry name" value="AdoMet_MTases"/>
    <property type="match status" value="1"/>
</dbReference>
<comment type="caution">
    <text evidence="8">The sequence shown here is derived from an EMBL/GenBank/DDBJ whole genome shotgun (WGS) entry which is preliminary data.</text>
</comment>
<dbReference type="Pfam" id="PF02353">
    <property type="entry name" value="CMAS"/>
    <property type="match status" value="1"/>
</dbReference>
<reference evidence="8" key="3">
    <citation type="submission" date="2023-05" db="EMBL/GenBank/DDBJ databases">
        <title>Colonisation of extended spectrum b-lactamase- and carbapenemase-producing bacteria on hospital surfaces from low- and middle-income countries.</title>
        <authorList>
            <person name="Nieto-Rosado M."/>
            <person name="Sands K."/>
            <person name="Iregbu K."/>
            <person name="Zahra R."/>
            <person name="Mazarati J.B."/>
            <person name="Mehtar S."/>
            <person name="Barnards-Group B."/>
            <person name="Walsh T.R."/>
        </authorList>
    </citation>
    <scope>NUCLEOTIDE SEQUENCE</scope>
    <source>
        <strain evidence="8">PP-E493</strain>
    </source>
</reference>
<dbReference type="AlphaFoldDB" id="A0A073KMA5"/>
<dbReference type="RefSeq" id="WP_037420850.1">
    <property type="nucleotide sequence ID" value="NZ_AP026732.1"/>
</dbReference>
<reference evidence="7" key="1">
    <citation type="journal article" date="2019" name="Int J Environ Res Public Health">
        <title>Characterization of Chromosome-Mediated BlaOXA-894 in Shewanella xiamenensis Isolated from Pig Wastewater.</title>
        <authorList>
            <person name="Zou H."/>
            <person name="Zhou Z."/>
            <person name="Xia H."/>
            <person name="Zhao Q."/>
            <person name="Li X."/>
        </authorList>
    </citation>
    <scope>NUCLEOTIDE SEQUENCE</scope>
    <source>
        <strain evidence="7">2015oxa</strain>
    </source>
</reference>
<keyword evidence="3 8" id="KW-0808">Transferase</keyword>
<evidence type="ECO:0000313" key="7">
    <source>
        <dbReference type="EMBL" id="MDG5899289.1"/>
    </source>
</evidence>
<dbReference type="EMBL" id="JASGOQ010000001">
    <property type="protein sequence ID" value="MDV5391144.1"/>
    <property type="molecule type" value="Genomic_DNA"/>
</dbReference>
<dbReference type="Gene3D" id="3.40.50.150">
    <property type="entry name" value="Vaccinia Virus protein VP39"/>
    <property type="match status" value="1"/>
</dbReference>
<dbReference type="InterPro" id="IPR029063">
    <property type="entry name" value="SAM-dependent_MTases_sf"/>
</dbReference>
<evidence type="ECO:0000256" key="1">
    <source>
        <dbReference type="ARBA" id="ARBA00010815"/>
    </source>
</evidence>
<dbReference type="GO" id="GO:0032259">
    <property type="term" value="P:methylation"/>
    <property type="evidence" value="ECO:0007669"/>
    <property type="project" value="UniProtKB-KW"/>
</dbReference>
<dbReference type="PANTHER" id="PTHR43667:SF2">
    <property type="entry name" value="FATTY ACID C-METHYL TRANSFERASE"/>
    <property type="match status" value="1"/>
</dbReference>
<dbReference type="PANTHER" id="PTHR43667">
    <property type="entry name" value="CYCLOPROPANE-FATTY-ACYL-PHOSPHOLIPID SYNTHASE"/>
    <property type="match status" value="1"/>
</dbReference>
<evidence type="ECO:0000256" key="6">
    <source>
        <dbReference type="PIRSR" id="PIRSR003085-1"/>
    </source>
</evidence>
<dbReference type="InterPro" id="IPR003333">
    <property type="entry name" value="CMAS"/>
</dbReference>
<organism evidence="8 9">
    <name type="scientific">Shewanella xiamenensis</name>
    <dbReference type="NCBI Taxonomy" id="332186"/>
    <lineage>
        <taxon>Bacteria</taxon>
        <taxon>Pseudomonadati</taxon>
        <taxon>Pseudomonadota</taxon>
        <taxon>Gammaproteobacteria</taxon>
        <taxon>Alteromonadales</taxon>
        <taxon>Shewanellaceae</taxon>
        <taxon>Shewanella</taxon>
    </lineage>
</organism>
<feature type="active site" evidence="6">
    <location>
        <position position="388"/>
    </location>
</feature>